<dbReference type="PANTHER" id="PTHR21174">
    <property type="match status" value="1"/>
</dbReference>
<dbReference type="SUPFAM" id="SSF109604">
    <property type="entry name" value="HD-domain/PDEase-like"/>
    <property type="match status" value="1"/>
</dbReference>
<keyword evidence="2" id="KW-1185">Reference proteome</keyword>
<keyword evidence="1" id="KW-0675">Receptor</keyword>
<dbReference type="Proteomes" id="UP000516148">
    <property type="component" value="Chromosome"/>
</dbReference>
<dbReference type="RefSeq" id="WP_187760580.1">
    <property type="nucleotide sequence ID" value="NZ_CP061038.1"/>
</dbReference>
<dbReference type="InterPro" id="IPR009218">
    <property type="entry name" value="HD_phosphohydro"/>
</dbReference>
<proteinExistence type="predicted"/>
<accession>A0A7H0LEZ8</accession>
<dbReference type="KEGG" id="spap:H3Z74_15970"/>
<protein>
    <submittedName>
        <fullName evidence="1">N-methyl-D-aspartate receptor NMDAR2C subunit</fullName>
    </submittedName>
</protein>
<dbReference type="PIRSF" id="PIRSF035170">
    <property type="entry name" value="HD_phosphohydro"/>
    <property type="match status" value="1"/>
</dbReference>
<dbReference type="PANTHER" id="PTHR21174:SF0">
    <property type="entry name" value="HD PHOSPHOHYDROLASE FAMILY PROTEIN-RELATED"/>
    <property type="match status" value="1"/>
</dbReference>
<gene>
    <name evidence="1" type="ORF">H3Z74_15970</name>
</gene>
<evidence type="ECO:0000313" key="1">
    <source>
        <dbReference type="EMBL" id="QNQ08251.1"/>
    </source>
</evidence>
<name>A0A7H0LEZ8_9SPHN</name>
<dbReference type="AlphaFoldDB" id="A0A7H0LEZ8"/>
<evidence type="ECO:0000313" key="2">
    <source>
        <dbReference type="Proteomes" id="UP000516148"/>
    </source>
</evidence>
<sequence>MASDTSSRSAIATLLAAAPLAALERRYREPWRHYHAWEHPQAMLAHLDRAIGDAVPVVDPVACAGFILWHDAIYDPQAPHGRNEELSAALCAAEMAELAGPLATARAGAAILATIRHLPPDMVDCPDGALLLDIDLSILGQPAVVFDAYDRQIRAEYAHVEAGVYASARAGILRNFLARDRLFLTNWGFDQWEQRARDNLSGVIARLERQVAAA</sequence>
<dbReference type="EMBL" id="CP061038">
    <property type="protein sequence ID" value="QNQ08251.1"/>
    <property type="molecule type" value="Genomic_DNA"/>
</dbReference>
<organism evidence="1 2">
    <name type="scientific">Sphingomonas alpina</name>
    <dbReference type="NCBI Taxonomy" id="653931"/>
    <lineage>
        <taxon>Bacteria</taxon>
        <taxon>Pseudomonadati</taxon>
        <taxon>Pseudomonadota</taxon>
        <taxon>Alphaproteobacteria</taxon>
        <taxon>Sphingomonadales</taxon>
        <taxon>Sphingomonadaceae</taxon>
        <taxon>Sphingomonas</taxon>
    </lineage>
</organism>
<reference evidence="1 2" key="1">
    <citation type="submission" date="2020-09" db="EMBL/GenBank/DDBJ databases">
        <title>Sphingomonas sp., a new species isolated from pork steak.</title>
        <authorList>
            <person name="Heidler von Heilborn D."/>
        </authorList>
    </citation>
    <scope>NUCLEOTIDE SEQUENCE [LARGE SCALE GENOMIC DNA]</scope>
    <source>
        <strain evidence="2">S8-3T</strain>
    </source>
</reference>